<reference evidence="16" key="1">
    <citation type="submission" date="2023-05" db="EMBL/GenBank/DDBJ databases">
        <title>Comparative genomics of Bacillaceae isolates and their secondary metabolite potential.</title>
        <authorList>
            <person name="Song L."/>
            <person name="Nielsen L.J."/>
            <person name="Mohite O."/>
            <person name="Xu X."/>
            <person name="Weber T."/>
            <person name="Kovacs A.T."/>
        </authorList>
    </citation>
    <scope>NUCLEOTIDE SEQUENCE</scope>
    <source>
        <strain evidence="16">XLM17</strain>
    </source>
</reference>
<dbReference type="PANTHER" id="PTHR48111">
    <property type="entry name" value="REGULATOR OF RPOS"/>
    <property type="match status" value="1"/>
</dbReference>
<dbReference type="SUPFAM" id="SSF52172">
    <property type="entry name" value="CheY-like"/>
    <property type="match status" value="1"/>
</dbReference>
<dbReference type="AlphaFoldDB" id="A0AA95SC22"/>
<gene>
    <name evidence="16" type="ORF">QNH39_06460</name>
</gene>
<evidence type="ECO:0000256" key="3">
    <source>
        <dbReference type="ARBA" id="ARBA00022553"/>
    </source>
</evidence>
<protein>
    <recommendedName>
        <fullName evidence="11">Heme response regulator HssR</fullName>
    </recommendedName>
</protein>
<keyword evidence="8" id="KW-0010">Activator</keyword>
<evidence type="ECO:0000256" key="5">
    <source>
        <dbReference type="ARBA" id="ARBA00023015"/>
    </source>
</evidence>
<feature type="domain" description="Response regulatory" evidence="14">
    <location>
        <begin position="4"/>
        <end position="117"/>
    </location>
</feature>
<keyword evidence="7 13" id="KW-0238">DNA-binding</keyword>
<dbReference type="InterPro" id="IPR001867">
    <property type="entry name" value="OmpR/PhoB-type_DNA-bd"/>
</dbReference>
<keyword evidence="2" id="KW-0963">Cytoplasm</keyword>
<keyword evidence="17" id="KW-1185">Reference proteome</keyword>
<evidence type="ECO:0000256" key="13">
    <source>
        <dbReference type="PROSITE-ProRule" id="PRU01091"/>
    </source>
</evidence>
<dbReference type="GO" id="GO:0000976">
    <property type="term" value="F:transcription cis-regulatory region binding"/>
    <property type="evidence" value="ECO:0007669"/>
    <property type="project" value="TreeGrafter"/>
</dbReference>
<dbReference type="Gene3D" id="3.40.50.2300">
    <property type="match status" value="1"/>
</dbReference>
<proteinExistence type="predicted"/>
<dbReference type="PROSITE" id="PS50110">
    <property type="entry name" value="RESPONSE_REGULATORY"/>
    <property type="match status" value="1"/>
</dbReference>
<dbReference type="CDD" id="cd17574">
    <property type="entry name" value="REC_OmpR"/>
    <property type="match status" value="1"/>
</dbReference>
<dbReference type="InterPro" id="IPR011006">
    <property type="entry name" value="CheY-like_superfamily"/>
</dbReference>
<feature type="DNA-binding region" description="OmpR/PhoB-type" evidence="13">
    <location>
        <begin position="125"/>
        <end position="223"/>
    </location>
</feature>
<dbReference type="InterPro" id="IPR001789">
    <property type="entry name" value="Sig_transdc_resp-reg_receiver"/>
</dbReference>
<organism evidence="16 17">
    <name type="scientific">Neobacillus novalis</name>
    <dbReference type="NCBI Taxonomy" id="220687"/>
    <lineage>
        <taxon>Bacteria</taxon>
        <taxon>Bacillati</taxon>
        <taxon>Bacillota</taxon>
        <taxon>Bacilli</taxon>
        <taxon>Bacillales</taxon>
        <taxon>Bacillaceae</taxon>
        <taxon>Neobacillus</taxon>
    </lineage>
</organism>
<dbReference type="Gene3D" id="1.10.10.10">
    <property type="entry name" value="Winged helix-like DNA-binding domain superfamily/Winged helix DNA-binding domain"/>
    <property type="match status" value="1"/>
</dbReference>
<dbReference type="GO" id="GO:0006355">
    <property type="term" value="P:regulation of DNA-templated transcription"/>
    <property type="evidence" value="ECO:0007669"/>
    <property type="project" value="InterPro"/>
</dbReference>
<evidence type="ECO:0000259" key="15">
    <source>
        <dbReference type="PROSITE" id="PS51755"/>
    </source>
</evidence>
<dbReference type="KEGG" id="nnv:QNH39_06460"/>
<evidence type="ECO:0000256" key="2">
    <source>
        <dbReference type="ARBA" id="ARBA00022490"/>
    </source>
</evidence>
<dbReference type="GO" id="GO:0005829">
    <property type="term" value="C:cytosol"/>
    <property type="evidence" value="ECO:0007669"/>
    <property type="project" value="TreeGrafter"/>
</dbReference>
<evidence type="ECO:0000256" key="9">
    <source>
        <dbReference type="ARBA" id="ARBA00023163"/>
    </source>
</evidence>
<dbReference type="FunFam" id="3.40.50.2300:FF:000001">
    <property type="entry name" value="DNA-binding response regulator PhoB"/>
    <property type="match status" value="1"/>
</dbReference>
<evidence type="ECO:0000256" key="6">
    <source>
        <dbReference type="ARBA" id="ARBA00023026"/>
    </source>
</evidence>
<evidence type="ECO:0000256" key="4">
    <source>
        <dbReference type="ARBA" id="ARBA00023012"/>
    </source>
</evidence>
<sequence length="225" mass="25954">MKPTILIADDDSNIRMVTQLYLEKEGFQTAIACDGAKALNKLETEKIDCAVIDLMMPNIDGWQLCEKIKTYYEIPVLMLTARAETEDIIKGFQLGTDDYLTKPFHPVELVMRVKSLLKRYRVIAAGNLQFTNFTIDSSSYQVQIMGEVVPLPAKQFELLYLLASYLGKIFTRDQLIERIWGIDYEGDERTVDSHIKKLRRQFREYEDQLQIVTVRGLGYKVEIPS</sequence>
<keyword evidence="3 12" id="KW-0597">Phosphoprotein</keyword>
<dbReference type="SMART" id="SM00448">
    <property type="entry name" value="REC"/>
    <property type="match status" value="1"/>
</dbReference>
<evidence type="ECO:0000256" key="8">
    <source>
        <dbReference type="ARBA" id="ARBA00023159"/>
    </source>
</evidence>
<dbReference type="GO" id="GO:0032993">
    <property type="term" value="C:protein-DNA complex"/>
    <property type="evidence" value="ECO:0007669"/>
    <property type="project" value="TreeGrafter"/>
</dbReference>
<feature type="modified residue" description="4-aspartylphosphate" evidence="12">
    <location>
        <position position="53"/>
    </location>
</feature>
<evidence type="ECO:0000256" key="7">
    <source>
        <dbReference type="ARBA" id="ARBA00023125"/>
    </source>
</evidence>
<evidence type="ECO:0000313" key="16">
    <source>
        <dbReference type="EMBL" id="WHY87492.1"/>
    </source>
</evidence>
<dbReference type="EMBL" id="CP126114">
    <property type="protein sequence ID" value="WHY87492.1"/>
    <property type="molecule type" value="Genomic_DNA"/>
</dbReference>
<dbReference type="InterPro" id="IPR039420">
    <property type="entry name" value="WalR-like"/>
</dbReference>
<evidence type="ECO:0000256" key="11">
    <source>
        <dbReference type="ARBA" id="ARBA00039976"/>
    </source>
</evidence>
<dbReference type="PANTHER" id="PTHR48111:SF49">
    <property type="entry name" value="HEME RESPONSE REGULATOR HSSR"/>
    <property type="match status" value="1"/>
</dbReference>
<keyword evidence="4" id="KW-0902">Two-component regulatory system</keyword>
<evidence type="ECO:0000313" key="17">
    <source>
        <dbReference type="Proteomes" id="UP001178288"/>
    </source>
</evidence>
<dbReference type="SMART" id="SM00862">
    <property type="entry name" value="Trans_reg_C"/>
    <property type="match status" value="1"/>
</dbReference>
<dbReference type="GO" id="GO:0000156">
    <property type="term" value="F:phosphorelay response regulator activity"/>
    <property type="evidence" value="ECO:0007669"/>
    <property type="project" value="TreeGrafter"/>
</dbReference>
<dbReference type="RefSeq" id="WP_066083705.1">
    <property type="nucleotide sequence ID" value="NZ_CP126114.1"/>
</dbReference>
<dbReference type="Gene3D" id="6.10.250.690">
    <property type="match status" value="1"/>
</dbReference>
<comment type="function">
    <text evidence="10">Member of the two-component regulatory system HssS/HssR involved in intracellular heme homeostasis and tempering of staphylococcal virulence. Phosphorylated HssR binds to a direct repeat sequence within hrtAB promoter and activates the expression of hrtAB, an efflux pump, in response to extracellular heme, hemin, hemoglobin or blood.</text>
</comment>
<keyword evidence="5" id="KW-0805">Transcription regulation</keyword>
<dbReference type="InterPro" id="IPR036388">
    <property type="entry name" value="WH-like_DNA-bd_sf"/>
</dbReference>
<keyword evidence="6" id="KW-0843">Virulence</keyword>
<dbReference type="PROSITE" id="PS51755">
    <property type="entry name" value="OMPR_PHOB"/>
    <property type="match status" value="1"/>
</dbReference>
<dbReference type="Pfam" id="PF00486">
    <property type="entry name" value="Trans_reg_C"/>
    <property type="match status" value="1"/>
</dbReference>
<comment type="subcellular location">
    <subcellularLocation>
        <location evidence="1">Cytoplasm</location>
    </subcellularLocation>
</comment>
<dbReference type="Pfam" id="PF00072">
    <property type="entry name" value="Response_reg"/>
    <property type="match status" value="1"/>
</dbReference>
<evidence type="ECO:0000256" key="1">
    <source>
        <dbReference type="ARBA" id="ARBA00004496"/>
    </source>
</evidence>
<dbReference type="Proteomes" id="UP001178288">
    <property type="component" value="Chromosome"/>
</dbReference>
<name>A0AA95SC22_9BACI</name>
<evidence type="ECO:0000256" key="12">
    <source>
        <dbReference type="PROSITE-ProRule" id="PRU00169"/>
    </source>
</evidence>
<evidence type="ECO:0000256" key="10">
    <source>
        <dbReference type="ARBA" id="ARBA00037471"/>
    </source>
</evidence>
<evidence type="ECO:0000259" key="14">
    <source>
        <dbReference type="PROSITE" id="PS50110"/>
    </source>
</evidence>
<accession>A0AA95SC22</accession>
<keyword evidence="9" id="KW-0804">Transcription</keyword>
<dbReference type="CDD" id="cd00383">
    <property type="entry name" value="trans_reg_C"/>
    <property type="match status" value="1"/>
</dbReference>
<feature type="domain" description="OmpR/PhoB-type" evidence="15">
    <location>
        <begin position="125"/>
        <end position="223"/>
    </location>
</feature>